<evidence type="ECO:0000313" key="4">
    <source>
        <dbReference type="EnsemblMetazoa" id="Aqu2.1.03645_001"/>
    </source>
</evidence>
<feature type="repeat" description="NHL" evidence="2">
    <location>
        <begin position="174"/>
        <end position="215"/>
    </location>
</feature>
<feature type="repeat" description="NHL" evidence="2">
    <location>
        <begin position="219"/>
        <end position="262"/>
    </location>
</feature>
<dbReference type="InterPro" id="IPR050952">
    <property type="entry name" value="TRIM-NHL_E3_ligases"/>
</dbReference>
<reference evidence="4" key="1">
    <citation type="submission" date="2017-05" db="UniProtKB">
        <authorList>
            <consortium name="EnsemblMetazoa"/>
        </authorList>
    </citation>
    <scope>IDENTIFICATION</scope>
</reference>
<sequence>CTITELSHPYGVAVTDDNHVIITENEGHCVTILDREGKKVKSLGGKGGSGNVKFIYPRGIAITPDKFILVSDNHRIQKISMDGDVIASVGEEEEEEEEEETEEEQWGEWLEKDLEEDNDDDEDWKQEEEGEEEEDEEEWEEDEEESDWEWEDEDDDEEEDENKQEGKVIKGPLLTEEGSKPLQFNAPTGIAISPTTGQVYIADYNNHRIQVLNPDLTFSRSFGSYGSANGRFTFPRDIAIDSQGLVYVADEFNDRIQKFSADGKFVGQFGTKGSGTGKLNRPIGITMDTGATSLVYVSEGDTGCISVFTSDGGFINSFGYDMLPGTLTFNKDGFLYVCDYGNDKIVIY</sequence>
<dbReference type="AlphaFoldDB" id="A0A1X7SNI5"/>
<dbReference type="EnsemblMetazoa" id="Aqu2.1.03645_001">
    <property type="protein sequence ID" value="Aqu2.1.03645_001"/>
    <property type="gene ID" value="Aqu2.1.03645"/>
</dbReference>
<feature type="repeat" description="NHL" evidence="2">
    <location>
        <begin position="45"/>
        <end position="82"/>
    </location>
</feature>
<dbReference type="CDD" id="cd05819">
    <property type="entry name" value="NHL"/>
    <property type="match status" value="1"/>
</dbReference>
<proteinExistence type="predicted"/>
<dbReference type="InterPro" id="IPR001258">
    <property type="entry name" value="NHL_repeat"/>
</dbReference>
<dbReference type="PANTHER" id="PTHR24104:SF25">
    <property type="entry name" value="PROTEIN LIN-41"/>
    <property type="match status" value="1"/>
</dbReference>
<name>A0A1X7SNI5_AMPQE</name>
<accession>A0A1X7SNI5</accession>
<dbReference type="PANTHER" id="PTHR24104">
    <property type="entry name" value="E3 UBIQUITIN-PROTEIN LIGASE NHLRC1-RELATED"/>
    <property type="match status" value="1"/>
</dbReference>
<dbReference type="PROSITE" id="PS51125">
    <property type="entry name" value="NHL"/>
    <property type="match status" value="5"/>
</dbReference>
<evidence type="ECO:0000256" key="2">
    <source>
        <dbReference type="PROSITE-ProRule" id="PRU00504"/>
    </source>
</evidence>
<dbReference type="InParanoid" id="A0A1X7SNI5"/>
<dbReference type="eggNOG" id="KOG2177">
    <property type="taxonomic scope" value="Eukaryota"/>
</dbReference>
<dbReference type="InterPro" id="IPR011042">
    <property type="entry name" value="6-blade_b-propeller_TolB-like"/>
</dbReference>
<protein>
    <recommendedName>
        <fullName evidence="5">SMP-30/Gluconolactonase/LRE-like region domain-containing protein</fullName>
    </recommendedName>
</protein>
<feature type="region of interest" description="Disordered" evidence="3">
    <location>
        <begin position="88"/>
        <end position="186"/>
    </location>
</feature>
<evidence type="ECO:0008006" key="5">
    <source>
        <dbReference type="Google" id="ProtNLM"/>
    </source>
</evidence>
<dbReference type="SUPFAM" id="SSF101898">
    <property type="entry name" value="NHL repeat"/>
    <property type="match status" value="1"/>
</dbReference>
<feature type="compositionally biased region" description="Acidic residues" evidence="3">
    <location>
        <begin position="113"/>
        <end position="162"/>
    </location>
</feature>
<evidence type="ECO:0000256" key="1">
    <source>
        <dbReference type="ARBA" id="ARBA00022737"/>
    </source>
</evidence>
<evidence type="ECO:0000256" key="3">
    <source>
        <dbReference type="SAM" id="MobiDB-lite"/>
    </source>
</evidence>
<feature type="repeat" description="NHL" evidence="2">
    <location>
        <begin position="1"/>
        <end position="36"/>
    </location>
</feature>
<dbReference type="GO" id="GO:0008270">
    <property type="term" value="F:zinc ion binding"/>
    <property type="evidence" value="ECO:0007669"/>
    <property type="project" value="UniProtKB-KW"/>
</dbReference>
<feature type="repeat" description="NHL" evidence="2">
    <location>
        <begin position="266"/>
        <end position="311"/>
    </location>
</feature>
<dbReference type="Gene3D" id="2.120.10.30">
    <property type="entry name" value="TolB, C-terminal domain"/>
    <property type="match status" value="3"/>
</dbReference>
<organism evidence="4">
    <name type="scientific">Amphimedon queenslandica</name>
    <name type="common">Sponge</name>
    <dbReference type="NCBI Taxonomy" id="400682"/>
    <lineage>
        <taxon>Eukaryota</taxon>
        <taxon>Metazoa</taxon>
        <taxon>Porifera</taxon>
        <taxon>Demospongiae</taxon>
        <taxon>Heteroscleromorpha</taxon>
        <taxon>Haplosclerida</taxon>
        <taxon>Niphatidae</taxon>
        <taxon>Amphimedon</taxon>
    </lineage>
</organism>
<feature type="compositionally biased region" description="Acidic residues" evidence="3">
    <location>
        <begin position="90"/>
        <end position="106"/>
    </location>
</feature>
<dbReference type="Pfam" id="PF01436">
    <property type="entry name" value="NHL"/>
    <property type="match status" value="3"/>
</dbReference>
<keyword evidence="1" id="KW-0677">Repeat</keyword>